<name>A0ABS8CAR1_9BURK</name>
<dbReference type="Proteomes" id="UP000776983">
    <property type="component" value="Unassembled WGS sequence"/>
</dbReference>
<dbReference type="PANTHER" id="PTHR22602">
    <property type="entry name" value="TRANSFERASE CAF17, MITOCHONDRIAL-RELATED"/>
    <property type="match status" value="1"/>
</dbReference>
<dbReference type="Gene3D" id="2.40.30.160">
    <property type="match status" value="1"/>
</dbReference>
<dbReference type="RefSeq" id="WP_226953333.1">
    <property type="nucleotide sequence ID" value="NZ_JACDXW010000002.1"/>
</dbReference>
<dbReference type="EMBL" id="JACDXW010000002">
    <property type="protein sequence ID" value="MCB5363095.1"/>
    <property type="molecule type" value="Genomic_DNA"/>
</dbReference>
<reference evidence="1 2" key="1">
    <citation type="submission" date="2020-07" db="EMBL/GenBank/DDBJ databases">
        <title>Pusillimonas sp. nov., isolated from poultry manure in Taiwan.</title>
        <authorList>
            <person name="Lin S.-Y."/>
            <person name="Tang Y.-S."/>
            <person name="Young C.-C."/>
        </authorList>
    </citation>
    <scope>NUCLEOTIDE SEQUENCE [LARGE SCALE GENOMIC DNA]</scope>
    <source>
        <strain evidence="1 2">CC-YST705</strain>
    </source>
</reference>
<dbReference type="SUPFAM" id="SSF103025">
    <property type="entry name" value="Folate-binding domain"/>
    <property type="match status" value="1"/>
</dbReference>
<sequence>MFTPALHAPLEELALIEFTGADALSFLQGQLTQDIAGLPFKQAKPAGYCTAKGRLLATMVVWRSERQADTCRALVRADLADALVKRLSMFVLRAKVRVQRMPNPVWGLGLPAAHEAAASEAWAVNETEAGDWIRAPQAPGGDTAIARCWFIGDVSKIEAGDLNTEWAAYWRAQDICAGLPWVQAATQEMFIPQTLNLELIDGVSFTKGCYPGQEVVARSHYRGTIKRRMAAGICSLPSAASAENSSDYAAGTDVFDAQHPDAPWGRVVNLQKVGDQAWLLFEAQLADLEQAQLHLGSAQGPAIQLIQLPYSIAAN</sequence>
<organism evidence="1 2">
    <name type="scientific">Mesopusillimonas faecipullorum</name>
    <dbReference type="NCBI Taxonomy" id="2755040"/>
    <lineage>
        <taxon>Bacteria</taxon>
        <taxon>Pseudomonadati</taxon>
        <taxon>Pseudomonadota</taxon>
        <taxon>Betaproteobacteria</taxon>
        <taxon>Burkholderiales</taxon>
        <taxon>Alcaligenaceae</taxon>
        <taxon>Mesopusillimonas</taxon>
    </lineage>
</organism>
<protein>
    <submittedName>
        <fullName evidence="1">Folate-binding protein YgfZ</fullName>
    </submittedName>
</protein>
<accession>A0ABS8CAR1</accession>
<dbReference type="PANTHER" id="PTHR22602:SF0">
    <property type="entry name" value="TRANSFERASE CAF17, MITOCHONDRIAL-RELATED"/>
    <property type="match status" value="1"/>
</dbReference>
<dbReference type="NCBIfam" id="TIGR03317">
    <property type="entry name" value="ygfZ_signature"/>
    <property type="match status" value="1"/>
</dbReference>
<comment type="caution">
    <text evidence="1">The sequence shown here is derived from an EMBL/GenBank/DDBJ whole genome shotgun (WGS) entry which is preliminary data.</text>
</comment>
<evidence type="ECO:0000313" key="2">
    <source>
        <dbReference type="Proteomes" id="UP000776983"/>
    </source>
</evidence>
<proteinExistence type="predicted"/>
<gene>
    <name evidence="1" type="ORF">H0484_04910</name>
</gene>
<dbReference type="InterPro" id="IPR045179">
    <property type="entry name" value="YgfZ/GcvT"/>
</dbReference>
<dbReference type="Gene3D" id="3.30.70.1400">
    <property type="entry name" value="Aminomethyltransferase beta-barrel domains"/>
    <property type="match status" value="1"/>
</dbReference>
<evidence type="ECO:0000313" key="1">
    <source>
        <dbReference type="EMBL" id="MCB5363095.1"/>
    </source>
</evidence>
<keyword evidence="2" id="KW-1185">Reference proteome</keyword>
<dbReference type="InterPro" id="IPR017703">
    <property type="entry name" value="YgfZ/GCV_T_CS"/>
</dbReference>